<dbReference type="SUPFAM" id="SSF55298">
    <property type="entry name" value="YjgF-like"/>
    <property type="match status" value="1"/>
</dbReference>
<evidence type="ECO:0000313" key="3">
    <source>
        <dbReference type="Proteomes" id="UP000614047"/>
    </source>
</evidence>
<comment type="caution">
    <text evidence="2">The sequence shown here is derived from an EMBL/GenBank/DDBJ whole genome shotgun (WGS) entry which is preliminary data.</text>
</comment>
<dbReference type="AlphaFoldDB" id="A0A931DS47"/>
<dbReference type="CDD" id="cd02199">
    <property type="entry name" value="YjgF_YER057c_UK114_like_1"/>
    <property type="match status" value="1"/>
</dbReference>
<keyword evidence="3" id="KW-1185">Reference proteome</keyword>
<dbReference type="PANTHER" id="PTHR43760:SF1">
    <property type="entry name" value="ENDORIBONUCLEASE L-PSP_CHORISMATE MUTASE-LIKE DOMAIN-CONTAINING PROTEIN"/>
    <property type="match status" value="1"/>
</dbReference>
<dbReference type="EMBL" id="JADOUA010000001">
    <property type="protein sequence ID" value="MBG6092415.1"/>
    <property type="molecule type" value="Genomic_DNA"/>
</dbReference>
<evidence type="ECO:0000313" key="2">
    <source>
        <dbReference type="EMBL" id="MBG6092415.1"/>
    </source>
</evidence>
<dbReference type="Proteomes" id="UP000614047">
    <property type="component" value="Unassembled WGS sequence"/>
</dbReference>
<dbReference type="InterPro" id="IPR013813">
    <property type="entry name" value="Endoribo_LPSP/chorism_mut-like"/>
</dbReference>
<name>A0A931DS47_9ACTN</name>
<feature type="domain" description="Endoribonuclease L-PSP/chorismate mutase-like" evidence="1">
    <location>
        <begin position="7"/>
        <end position="152"/>
    </location>
</feature>
<sequence length="154" mass="16113">MASTPEERVRELGLELPEVVAPLASYVPTMRTGSLVYTSGQVPFVKGELHVFGKVGAEVDLDQAVEQARVCALNCVAALKAEVGELSRVARIVKVVGFVASAPDFYGQPQVINGASDLLGEIFGSAGTHARSAVGVAVLPRNVPVEVELIAEVS</sequence>
<dbReference type="Gene3D" id="3.30.1330.40">
    <property type="entry name" value="RutC-like"/>
    <property type="match status" value="1"/>
</dbReference>
<evidence type="ECO:0000259" key="1">
    <source>
        <dbReference type="Pfam" id="PF14588"/>
    </source>
</evidence>
<proteinExistence type="predicted"/>
<accession>A0A931DS47</accession>
<dbReference type="RefSeq" id="WP_197014605.1">
    <property type="nucleotide sequence ID" value="NZ_BAABES010000012.1"/>
</dbReference>
<reference evidence="2" key="1">
    <citation type="submission" date="2020-11" db="EMBL/GenBank/DDBJ databases">
        <title>Sequencing the genomes of 1000 actinobacteria strains.</title>
        <authorList>
            <person name="Klenk H.-P."/>
        </authorList>
    </citation>
    <scope>NUCLEOTIDE SEQUENCE</scope>
    <source>
        <strain evidence="2">DSM 43175</strain>
    </source>
</reference>
<dbReference type="Pfam" id="PF14588">
    <property type="entry name" value="YjgF_endoribonc"/>
    <property type="match status" value="1"/>
</dbReference>
<dbReference type="PANTHER" id="PTHR43760">
    <property type="entry name" value="ENDORIBONUCLEASE-RELATED"/>
    <property type="match status" value="1"/>
</dbReference>
<gene>
    <name evidence="2" type="ORF">IW256_006528</name>
</gene>
<protein>
    <submittedName>
        <fullName evidence="2">Enamine deaminase RidA (YjgF/YER057c/UK114 family)</fullName>
    </submittedName>
</protein>
<organism evidence="2 3">
    <name type="scientific">Actinomadura viridis</name>
    <dbReference type="NCBI Taxonomy" id="58110"/>
    <lineage>
        <taxon>Bacteria</taxon>
        <taxon>Bacillati</taxon>
        <taxon>Actinomycetota</taxon>
        <taxon>Actinomycetes</taxon>
        <taxon>Streptosporangiales</taxon>
        <taxon>Thermomonosporaceae</taxon>
        <taxon>Actinomadura</taxon>
    </lineage>
</organism>
<dbReference type="InterPro" id="IPR035959">
    <property type="entry name" value="RutC-like_sf"/>
</dbReference>